<evidence type="ECO:0000313" key="2">
    <source>
        <dbReference type="Proteomes" id="UP001139700"/>
    </source>
</evidence>
<dbReference type="Proteomes" id="UP001139700">
    <property type="component" value="Unassembled WGS sequence"/>
</dbReference>
<dbReference type="RefSeq" id="WP_234613077.1">
    <property type="nucleotide sequence ID" value="NZ_CP098806.1"/>
</dbReference>
<gene>
    <name evidence="1" type="ORF">LXM24_10845</name>
</gene>
<name>A0A9X1P863_9BACT</name>
<proteinExistence type="predicted"/>
<dbReference type="InterPro" id="IPR011990">
    <property type="entry name" value="TPR-like_helical_dom_sf"/>
</dbReference>
<dbReference type="Gene3D" id="1.25.40.10">
    <property type="entry name" value="Tetratricopeptide repeat domain"/>
    <property type="match status" value="1"/>
</dbReference>
<accession>A0A9X1P863</accession>
<comment type="caution">
    <text evidence="1">The sequence shown here is derived from an EMBL/GenBank/DDBJ whole genome shotgun (WGS) entry which is preliminary data.</text>
</comment>
<evidence type="ECO:0000313" key="1">
    <source>
        <dbReference type="EMBL" id="MCF0040584.1"/>
    </source>
</evidence>
<reference evidence="1" key="1">
    <citation type="submission" date="2021-12" db="EMBL/GenBank/DDBJ databases">
        <title>Novel species in genus Dyadobacter.</title>
        <authorList>
            <person name="Ma C."/>
        </authorList>
    </citation>
    <scope>NUCLEOTIDE SEQUENCE</scope>
    <source>
        <strain evidence="1">CY399</strain>
    </source>
</reference>
<organism evidence="1 2">
    <name type="scientific">Dyadobacter fanqingshengii</name>
    <dbReference type="NCBI Taxonomy" id="2906443"/>
    <lineage>
        <taxon>Bacteria</taxon>
        <taxon>Pseudomonadati</taxon>
        <taxon>Bacteroidota</taxon>
        <taxon>Cytophagia</taxon>
        <taxon>Cytophagales</taxon>
        <taxon>Spirosomataceae</taxon>
        <taxon>Dyadobacter</taxon>
    </lineage>
</organism>
<dbReference type="PANTHER" id="PTHR45588:SF1">
    <property type="entry name" value="WW DOMAIN-CONTAINING PROTEIN"/>
    <property type="match status" value="1"/>
</dbReference>
<dbReference type="EMBL" id="JAJTTA010000002">
    <property type="protein sequence ID" value="MCF0040584.1"/>
    <property type="molecule type" value="Genomic_DNA"/>
</dbReference>
<keyword evidence="2" id="KW-1185">Reference proteome</keyword>
<protein>
    <recommendedName>
        <fullName evidence="3">Tetratricopeptide repeat protein</fullName>
    </recommendedName>
</protein>
<dbReference type="AlphaFoldDB" id="A0A9X1P863"/>
<dbReference type="SUPFAM" id="SSF48452">
    <property type="entry name" value="TPR-like"/>
    <property type="match status" value="1"/>
</dbReference>
<sequence>MKNIFLSFLLIPVIVIAALLLRFNALDLFNTKNLEPNSIALCGSVPDLNVRAAADGKFIAAMPGWGNYAYPISTKNDSVQFYFNQGLSMYYSYHMKESLASFQEAARLEPECAMAYWGQALAMGPYYNAAHLYKKPENIPAVLKQMNAFAGTADKKEQALIAVMNQRYSEDASDADRKALNITYVAKTRELINQFPEDQDIKMLFVDATMLIHAWDFWNNDGTPKAWTNEVVTLCETVLKENPNHPAALHYHIHLTEASRHPEVALPNADKLRDQLPGVAHMVHMSSHEYERNGLFLKGVDVNDRADAALLTYDSLAKNLSLVKHSPHYFAVQTYCAMSAGLYKTGMHAANRLRKTVAPTYENPYDQYLFMLPELTLVRLGKWDEILNDTTKLDTKWTYAVLLRNFARGIAYLNTGAGDKAKAELNSLLEKAKDPILTKRRVPFNSFTPIANIAGEILTAAIAFDDKKYDKTIASLNKAIEIEDGLIYTEPNDWPIPARQFLGAYLLKMNKPAVAEKVYREDLMWNPGNGWSGIGLAQSLKAQKRTKELAKIENSYKQSFSAAELLPTGSVFLR</sequence>
<evidence type="ECO:0008006" key="3">
    <source>
        <dbReference type="Google" id="ProtNLM"/>
    </source>
</evidence>
<dbReference type="PANTHER" id="PTHR45588">
    <property type="entry name" value="TPR DOMAIN-CONTAINING PROTEIN"/>
    <property type="match status" value="1"/>
</dbReference>